<dbReference type="PROSITE" id="PS00383">
    <property type="entry name" value="TYR_PHOSPHATASE_1"/>
    <property type="match status" value="1"/>
</dbReference>
<dbReference type="GO" id="GO:0004725">
    <property type="term" value="F:protein tyrosine phosphatase activity"/>
    <property type="evidence" value="ECO:0007669"/>
    <property type="project" value="UniProtKB-EC"/>
</dbReference>
<dbReference type="InterPro" id="IPR050348">
    <property type="entry name" value="Protein-Tyr_Phosphatase"/>
</dbReference>
<feature type="region of interest" description="Disordered" evidence="11">
    <location>
        <begin position="309"/>
        <end position="366"/>
    </location>
</feature>
<keyword evidence="7" id="KW-1133">Transmembrane helix</keyword>
<evidence type="ECO:0000256" key="1">
    <source>
        <dbReference type="ARBA" id="ARBA00004479"/>
    </source>
</evidence>
<dbReference type="SMART" id="SM00404">
    <property type="entry name" value="PTPc_motif"/>
    <property type="match status" value="1"/>
</dbReference>
<keyword evidence="5" id="KW-0378">Hydrolase</keyword>
<dbReference type="PROSITE" id="PS50056">
    <property type="entry name" value="TYR_PHOSPHATASE_2"/>
    <property type="match status" value="1"/>
</dbReference>
<dbReference type="GO" id="GO:0016020">
    <property type="term" value="C:membrane"/>
    <property type="evidence" value="ECO:0007669"/>
    <property type="project" value="UniProtKB-SubCell"/>
</dbReference>
<organism evidence="14 15">
    <name type="scientific">Coilia grayii</name>
    <name type="common">Gray's grenadier anchovy</name>
    <dbReference type="NCBI Taxonomy" id="363190"/>
    <lineage>
        <taxon>Eukaryota</taxon>
        <taxon>Metazoa</taxon>
        <taxon>Chordata</taxon>
        <taxon>Craniata</taxon>
        <taxon>Vertebrata</taxon>
        <taxon>Euteleostomi</taxon>
        <taxon>Actinopterygii</taxon>
        <taxon>Neopterygii</taxon>
        <taxon>Teleostei</taxon>
        <taxon>Clupei</taxon>
        <taxon>Clupeiformes</taxon>
        <taxon>Clupeoidei</taxon>
        <taxon>Engraulidae</taxon>
        <taxon>Coilinae</taxon>
        <taxon>Coilia</taxon>
    </lineage>
</organism>
<dbReference type="PANTHER" id="PTHR19134:SF557">
    <property type="entry name" value="RECEPTOR-TYPE TYROSINE-PROTEIN PHOSPHATASE ETA-LIKE-RELATED"/>
    <property type="match status" value="1"/>
</dbReference>
<evidence type="ECO:0000313" key="15">
    <source>
        <dbReference type="Proteomes" id="UP001591681"/>
    </source>
</evidence>
<dbReference type="EMBL" id="JBHFQA010000001">
    <property type="protein sequence ID" value="KAL2103488.1"/>
    <property type="molecule type" value="Genomic_DNA"/>
</dbReference>
<name>A0ABD1KXN5_9TELE</name>
<dbReference type="PROSITE" id="PS50055">
    <property type="entry name" value="TYR_PHOSPHATASE_PTP"/>
    <property type="match status" value="1"/>
</dbReference>
<evidence type="ECO:0000256" key="6">
    <source>
        <dbReference type="ARBA" id="ARBA00022912"/>
    </source>
</evidence>
<gene>
    <name evidence="14" type="ORF">ACEWY4_000356</name>
</gene>
<evidence type="ECO:0000259" key="13">
    <source>
        <dbReference type="PROSITE" id="PS50056"/>
    </source>
</evidence>
<evidence type="ECO:0000313" key="14">
    <source>
        <dbReference type="EMBL" id="KAL2103488.1"/>
    </source>
</evidence>
<evidence type="ECO:0000256" key="11">
    <source>
        <dbReference type="SAM" id="MobiDB-lite"/>
    </source>
</evidence>
<keyword evidence="3" id="KW-0812">Transmembrane</keyword>
<keyword evidence="9" id="KW-0325">Glycoprotein</keyword>
<accession>A0ABD1KXN5</accession>
<dbReference type="Pfam" id="PF00102">
    <property type="entry name" value="Y_phosphatase"/>
    <property type="match status" value="1"/>
</dbReference>
<feature type="domain" description="Tyrosine-protein phosphatase" evidence="12">
    <location>
        <begin position="30"/>
        <end position="289"/>
    </location>
</feature>
<evidence type="ECO:0000256" key="3">
    <source>
        <dbReference type="ARBA" id="ARBA00022692"/>
    </source>
</evidence>
<keyword evidence="15" id="KW-1185">Reference proteome</keyword>
<comment type="catalytic activity">
    <reaction evidence="10">
        <text>O-phospho-L-tyrosyl-[protein] + H2O = L-tyrosyl-[protein] + phosphate</text>
        <dbReference type="Rhea" id="RHEA:10684"/>
        <dbReference type="Rhea" id="RHEA-COMP:10136"/>
        <dbReference type="Rhea" id="RHEA-COMP:20101"/>
        <dbReference type="ChEBI" id="CHEBI:15377"/>
        <dbReference type="ChEBI" id="CHEBI:43474"/>
        <dbReference type="ChEBI" id="CHEBI:46858"/>
        <dbReference type="ChEBI" id="CHEBI:61978"/>
        <dbReference type="EC" id="3.1.3.48"/>
    </reaction>
</comment>
<sequence>MMIRTFSKTQILKDFQKHCQHLARNNNEGYLQEFEALNDVGREFSTRAGELEANKCKNRYPHILPYDHCRVKLSVLYAQLHSDYINANYVPGGSSERDFICTQGPLKNTMADFWRMVWEQNVHVIVMLTSFKENGRVLCDQYWPPERGTGCYGDIQVTTVSRKRGPESYITTIHLRQNGHPFERSVTHYLYSSWPDVSVPSDLASFCAFTDTVRQHLDKMPRIGPSIIHCSAGVGRSGTFVALLWLLQLCVRGVPPEVKAAVQDLRRHRVNMVQTLEQYIFVHKCLIRWLLAEGKHPKTRSQSAPVLIQRDTPQPPQPPPPPPPPQPPQSRQSRPRSMEAKQPPKRQQSSPSVLQSFNTQLQSVRPANLLRRLLPSVASTHKGTDSDL</sequence>
<dbReference type="InterPro" id="IPR000387">
    <property type="entry name" value="Tyr_Pase_dom"/>
</dbReference>
<evidence type="ECO:0000256" key="9">
    <source>
        <dbReference type="ARBA" id="ARBA00023180"/>
    </source>
</evidence>
<evidence type="ECO:0000259" key="12">
    <source>
        <dbReference type="PROSITE" id="PS50055"/>
    </source>
</evidence>
<evidence type="ECO:0000256" key="8">
    <source>
        <dbReference type="ARBA" id="ARBA00023136"/>
    </source>
</evidence>
<dbReference type="InterPro" id="IPR003595">
    <property type="entry name" value="Tyr_Pase_cat"/>
</dbReference>
<evidence type="ECO:0000256" key="10">
    <source>
        <dbReference type="ARBA" id="ARBA00051722"/>
    </source>
</evidence>
<dbReference type="SMART" id="SM00194">
    <property type="entry name" value="PTPc"/>
    <property type="match status" value="1"/>
</dbReference>
<dbReference type="InterPro" id="IPR016130">
    <property type="entry name" value="Tyr_Pase_AS"/>
</dbReference>
<comment type="caution">
    <text evidence="14">The sequence shown here is derived from an EMBL/GenBank/DDBJ whole genome shotgun (WGS) entry which is preliminary data.</text>
</comment>
<keyword evidence="4" id="KW-0732">Signal</keyword>
<dbReference type="Proteomes" id="UP001591681">
    <property type="component" value="Unassembled WGS sequence"/>
</dbReference>
<evidence type="ECO:0000256" key="7">
    <source>
        <dbReference type="ARBA" id="ARBA00022989"/>
    </source>
</evidence>
<keyword evidence="8" id="KW-0472">Membrane</keyword>
<feature type="compositionally biased region" description="Pro residues" evidence="11">
    <location>
        <begin position="313"/>
        <end position="328"/>
    </location>
</feature>
<protein>
    <recommendedName>
        <fullName evidence="2">protein-tyrosine-phosphatase</fullName>
        <ecNumber evidence="2">3.1.3.48</ecNumber>
    </recommendedName>
</protein>
<evidence type="ECO:0000256" key="2">
    <source>
        <dbReference type="ARBA" id="ARBA00013064"/>
    </source>
</evidence>
<dbReference type="PRINTS" id="PR00700">
    <property type="entry name" value="PRTYPHPHTASE"/>
</dbReference>
<comment type="subcellular location">
    <subcellularLocation>
        <location evidence="1">Membrane</location>
        <topology evidence="1">Single-pass type I membrane protein</topology>
    </subcellularLocation>
</comment>
<evidence type="ECO:0000256" key="4">
    <source>
        <dbReference type="ARBA" id="ARBA00022729"/>
    </source>
</evidence>
<keyword evidence="6" id="KW-0904">Protein phosphatase</keyword>
<reference evidence="14 15" key="1">
    <citation type="submission" date="2024-09" db="EMBL/GenBank/DDBJ databases">
        <title>A chromosome-level genome assembly of Gray's grenadier anchovy, Coilia grayii.</title>
        <authorList>
            <person name="Fu Z."/>
        </authorList>
    </citation>
    <scope>NUCLEOTIDE SEQUENCE [LARGE SCALE GENOMIC DNA]</scope>
    <source>
        <strain evidence="14">G4</strain>
        <tissue evidence="14">Muscle</tissue>
    </source>
</reference>
<dbReference type="InterPro" id="IPR029021">
    <property type="entry name" value="Prot-tyrosine_phosphatase-like"/>
</dbReference>
<dbReference type="EC" id="3.1.3.48" evidence="2"/>
<dbReference type="PANTHER" id="PTHR19134">
    <property type="entry name" value="RECEPTOR-TYPE TYROSINE-PROTEIN PHOSPHATASE"/>
    <property type="match status" value="1"/>
</dbReference>
<dbReference type="AlphaFoldDB" id="A0ABD1KXN5"/>
<feature type="domain" description="Tyrosine specific protein phosphatases" evidence="13">
    <location>
        <begin position="207"/>
        <end position="280"/>
    </location>
</feature>
<dbReference type="SUPFAM" id="SSF52799">
    <property type="entry name" value="(Phosphotyrosine protein) phosphatases II"/>
    <property type="match status" value="1"/>
</dbReference>
<dbReference type="InterPro" id="IPR000242">
    <property type="entry name" value="PTP_cat"/>
</dbReference>
<dbReference type="FunFam" id="3.90.190.10:FF:000009">
    <property type="entry name" value="Receptor-type tyrosine-protein phosphatase beta"/>
    <property type="match status" value="1"/>
</dbReference>
<feature type="compositionally biased region" description="Polar residues" evidence="11">
    <location>
        <begin position="345"/>
        <end position="365"/>
    </location>
</feature>
<evidence type="ECO:0000256" key="5">
    <source>
        <dbReference type="ARBA" id="ARBA00022801"/>
    </source>
</evidence>
<proteinExistence type="predicted"/>
<dbReference type="Gene3D" id="3.90.190.10">
    <property type="entry name" value="Protein tyrosine phosphatase superfamily"/>
    <property type="match status" value="1"/>
</dbReference>